<feature type="domain" description="YqaJ viral recombinase" evidence="2">
    <location>
        <begin position="20"/>
        <end position="171"/>
    </location>
</feature>
<dbReference type="InterPro" id="IPR011335">
    <property type="entry name" value="Restrct_endonuc-II-like"/>
</dbReference>
<gene>
    <name evidence="3" type="ORF">R28058_06581</name>
</gene>
<dbReference type="InterPro" id="IPR011604">
    <property type="entry name" value="PDDEXK-like_dom_sf"/>
</dbReference>
<dbReference type="InterPro" id="IPR017482">
    <property type="entry name" value="Lambda-type_endonuclease"/>
</dbReference>
<dbReference type="SUPFAM" id="SSF52980">
    <property type="entry name" value="Restriction endonuclease-like"/>
    <property type="match status" value="1"/>
</dbReference>
<dbReference type="NCBIfam" id="TIGR03033">
    <property type="entry name" value="phage_rel_nuc"/>
    <property type="match status" value="1"/>
</dbReference>
<proteinExistence type="predicted"/>
<accession>A0A0C7R263</accession>
<protein>
    <submittedName>
        <fullName evidence="3">Phage-type endonuclease</fullName>
    </submittedName>
</protein>
<evidence type="ECO:0000256" key="1">
    <source>
        <dbReference type="ARBA" id="ARBA00022801"/>
    </source>
</evidence>
<dbReference type="Gene3D" id="3.90.320.10">
    <property type="match status" value="1"/>
</dbReference>
<dbReference type="OrthoDB" id="46225at2"/>
<evidence type="ECO:0000313" key="4">
    <source>
        <dbReference type="Proteomes" id="UP000049127"/>
    </source>
</evidence>
<dbReference type="AlphaFoldDB" id="A0A0C7R263"/>
<keyword evidence="3" id="KW-0540">Nuclease</keyword>
<dbReference type="PANTHER" id="PTHR46609">
    <property type="entry name" value="EXONUCLEASE, PHAGE-TYPE/RECB, C-TERMINAL DOMAIN-CONTAINING PROTEIN"/>
    <property type="match status" value="1"/>
</dbReference>
<keyword evidence="3" id="KW-0255">Endonuclease</keyword>
<evidence type="ECO:0000259" key="2">
    <source>
        <dbReference type="Pfam" id="PF09588"/>
    </source>
</evidence>
<dbReference type="RefSeq" id="WP_077068028.1">
    <property type="nucleotide sequence ID" value="NZ_CEKZ01000003.1"/>
</dbReference>
<sequence length="330" mass="38673">MRKYLDAIISHETKYMTKEEWLEARRCGIGGSDASSVLGFNPYKSSISVYLEKIQHNNLSKDLERKGGISLINKKQFKEEVSYKMELGNKLEEFVAREFTLKTGKKVRNINGILKNDNYPFALANIDRAVVGEKAFLECKVTNSFSKKLWKKEVPMHYQIQMTHYMAITGATHCYVAALIGNEDLVIHKIYRDEELINKVMNLEKRFWDECVLGESLPNPDGSDDYSNMIQGIYKDSKKEELILFEKDDLMSRYDEVCELSKDISKEKKTIEQYIQSQMKDYEVAYIRDRKITWKTQIRNSLDSKKLKKEYPELVDRYMKTTTSRVFRMS</sequence>
<dbReference type="InterPro" id="IPR051703">
    <property type="entry name" value="NF-kappa-B_Signaling_Reg"/>
</dbReference>
<keyword evidence="1" id="KW-0378">Hydrolase</keyword>
<organism evidence="3 4">
    <name type="scientific">Paraclostridium sordellii</name>
    <name type="common">Clostridium sordellii</name>
    <dbReference type="NCBI Taxonomy" id="1505"/>
    <lineage>
        <taxon>Bacteria</taxon>
        <taxon>Bacillati</taxon>
        <taxon>Bacillota</taxon>
        <taxon>Clostridia</taxon>
        <taxon>Peptostreptococcales</taxon>
        <taxon>Peptostreptococcaceae</taxon>
        <taxon>Paraclostridium</taxon>
    </lineage>
</organism>
<evidence type="ECO:0000313" key="3">
    <source>
        <dbReference type="EMBL" id="CEQ02925.1"/>
    </source>
</evidence>
<reference evidence="3 4" key="1">
    <citation type="submission" date="2015-01" db="EMBL/GenBank/DDBJ databases">
        <authorList>
            <person name="Aslett A.Martin."/>
            <person name="De Silva Nishadi"/>
        </authorList>
    </citation>
    <scope>NUCLEOTIDE SEQUENCE [LARGE SCALE GENOMIC DNA]</scope>
    <source>
        <strain evidence="3 4">R28058</strain>
    </source>
</reference>
<dbReference type="Proteomes" id="UP000049127">
    <property type="component" value="Unassembled WGS sequence"/>
</dbReference>
<dbReference type="PANTHER" id="PTHR46609:SF6">
    <property type="entry name" value="EXONUCLEASE, PHAGE-TYPE_RECB, C-TERMINAL DOMAIN-CONTAINING PROTEIN-RELATED"/>
    <property type="match status" value="1"/>
</dbReference>
<dbReference type="EMBL" id="CEKZ01000003">
    <property type="protein sequence ID" value="CEQ02925.1"/>
    <property type="molecule type" value="Genomic_DNA"/>
</dbReference>
<dbReference type="GO" id="GO:0016787">
    <property type="term" value="F:hydrolase activity"/>
    <property type="evidence" value="ECO:0007669"/>
    <property type="project" value="UniProtKB-KW"/>
</dbReference>
<name>A0A0C7R263_PARSO</name>
<dbReference type="GO" id="GO:0004519">
    <property type="term" value="F:endonuclease activity"/>
    <property type="evidence" value="ECO:0007669"/>
    <property type="project" value="UniProtKB-KW"/>
</dbReference>
<dbReference type="Pfam" id="PF09588">
    <property type="entry name" value="YqaJ"/>
    <property type="match status" value="1"/>
</dbReference>
<dbReference type="InterPro" id="IPR019080">
    <property type="entry name" value="YqaJ_viral_recombinase"/>
</dbReference>